<proteinExistence type="predicted"/>
<sequence>MKAIDHLIKRHRHWINIVRKFGELTYAEDIVQEAYIKILEMDKDINEAYFYYTLRSLTMYLHSKKVIKLEITKEIEYLLNESQENENIVEQTKPYFDYIATWDYYDQMLFSVYLKKGISMRKMSRESGISFTSIYNTIRNCKTKLKQWAKENQKDLEIQ</sequence>
<evidence type="ECO:0000313" key="1">
    <source>
        <dbReference type="EMBL" id="CAB4148250.1"/>
    </source>
</evidence>
<name>A0A6J5MTI2_9CAUD</name>
<organism evidence="1">
    <name type="scientific">uncultured Caudovirales phage</name>
    <dbReference type="NCBI Taxonomy" id="2100421"/>
    <lineage>
        <taxon>Viruses</taxon>
        <taxon>Duplodnaviria</taxon>
        <taxon>Heunggongvirae</taxon>
        <taxon>Uroviricota</taxon>
        <taxon>Caudoviricetes</taxon>
        <taxon>Peduoviridae</taxon>
        <taxon>Maltschvirus</taxon>
        <taxon>Maltschvirus maltsch</taxon>
    </lineage>
</organism>
<gene>
    <name evidence="1" type="ORF">UFOVP520_29</name>
</gene>
<accession>A0A6J5MTI2</accession>
<reference evidence="1" key="1">
    <citation type="submission" date="2020-04" db="EMBL/GenBank/DDBJ databases">
        <authorList>
            <person name="Chiriac C."/>
            <person name="Salcher M."/>
            <person name="Ghai R."/>
            <person name="Kavagutti S V."/>
        </authorList>
    </citation>
    <scope>NUCLEOTIDE SEQUENCE</scope>
</reference>
<dbReference type="EMBL" id="LR796495">
    <property type="protein sequence ID" value="CAB4148250.1"/>
    <property type="molecule type" value="Genomic_DNA"/>
</dbReference>
<protein>
    <submittedName>
        <fullName evidence="1">Uncharacterized protein</fullName>
    </submittedName>
</protein>